<dbReference type="InterPro" id="IPR028098">
    <property type="entry name" value="Glyco_trans_4-like_N"/>
</dbReference>
<dbReference type="PANTHER" id="PTHR12526">
    <property type="entry name" value="GLYCOSYLTRANSFERASE"/>
    <property type="match status" value="1"/>
</dbReference>
<sequence length="371" mass="41279">MSRLSACFLLSRFEAGGLERVQMHIAAGLVQVGIQTELVTRKVDLQAHVLLRPDVPVHAFASSRIGFMYRLSSWLRKTEPHVIVTSANDIGCFVLLLRRLFWRRSRIIWTQHLSLSGPLHASKGAKRMRLLFELWLMRRLVKHADMVVAVSRSVADDMKRLLAQNLPVRVIFNPVIGEDFEQQSLEVIEWPWGDSAVPTVVFVGRLAQVKRLDLLLQAFAQCFEIMPVRLLVVGDGPEAKMAADLSAELCLGDACKFVGYRENPLPWIRNADVLVLCSDSEGFGLVLVEAMACGTQVVATDCPDGPAEVLVEGRYGRLVSMGDADALAAAIQASLRFPFVEVGDLKERAAEFSVERAVAQYVELLKTMLRL</sequence>
<accession>A0A0F9V3Y5</accession>
<comment type="caution">
    <text evidence="2">The sequence shown here is derived from an EMBL/GenBank/DDBJ whole genome shotgun (WGS) entry which is preliminary data.</text>
</comment>
<evidence type="ECO:0000259" key="1">
    <source>
        <dbReference type="Pfam" id="PF13439"/>
    </source>
</evidence>
<dbReference type="Gene3D" id="3.40.50.2000">
    <property type="entry name" value="Glycogen Phosphorylase B"/>
    <property type="match status" value="2"/>
</dbReference>
<dbReference type="AlphaFoldDB" id="A0A0F9V3Y5"/>
<dbReference type="Pfam" id="PF13439">
    <property type="entry name" value="Glyco_transf_4"/>
    <property type="match status" value="1"/>
</dbReference>
<name>A0A0F9V3Y5_9ZZZZ</name>
<reference evidence="2" key="1">
    <citation type="journal article" date="2015" name="Nature">
        <title>Complex archaea that bridge the gap between prokaryotes and eukaryotes.</title>
        <authorList>
            <person name="Spang A."/>
            <person name="Saw J.H."/>
            <person name="Jorgensen S.L."/>
            <person name="Zaremba-Niedzwiedzka K."/>
            <person name="Martijn J."/>
            <person name="Lind A.E."/>
            <person name="van Eijk R."/>
            <person name="Schleper C."/>
            <person name="Guy L."/>
            <person name="Ettema T.J."/>
        </authorList>
    </citation>
    <scope>NUCLEOTIDE SEQUENCE</scope>
</reference>
<organism evidence="2">
    <name type="scientific">marine sediment metagenome</name>
    <dbReference type="NCBI Taxonomy" id="412755"/>
    <lineage>
        <taxon>unclassified sequences</taxon>
        <taxon>metagenomes</taxon>
        <taxon>ecological metagenomes</taxon>
    </lineage>
</organism>
<dbReference type="SUPFAM" id="SSF53756">
    <property type="entry name" value="UDP-Glycosyltransferase/glycogen phosphorylase"/>
    <property type="match status" value="1"/>
</dbReference>
<dbReference type="EMBL" id="LAZR01000043">
    <property type="protein sequence ID" value="KKN99950.1"/>
    <property type="molecule type" value="Genomic_DNA"/>
</dbReference>
<dbReference type="PANTHER" id="PTHR12526:SF630">
    <property type="entry name" value="GLYCOSYLTRANSFERASE"/>
    <property type="match status" value="1"/>
</dbReference>
<gene>
    <name evidence="2" type="ORF">LCGC14_0130620</name>
</gene>
<evidence type="ECO:0000313" key="2">
    <source>
        <dbReference type="EMBL" id="KKN99950.1"/>
    </source>
</evidence>
<dbReference type="Pfam" id="PF13692">
    <property type="entry name" value="Glyco_trans_1_4"/>
    <property type="match status" value="1"/>
</dbReference>
<protein>
    <recommendedName>
        <fullName evidence="1">Glycosyltransferase subfamily 4-like N-terminal domain-containing protein</fullName>
    </recommendedName>
</protein>
<proteinExistence type="predicted"/>
<dbReference type="CDD" id="cd03811">
    <property type="entry name" value="GT4_GT28_WabH-like"/>
    <property type="match status" value="1"/>
</dbReference>
<feature type="domain" description="Glycosyltransferase subfamily 4-like N-terminal" evidence="1">
    <location>
        <begin position="16"/>
        <end position="175"/>
    </location>
</feature>